<keyword evidence="2" id="KW-1185">Reference proteome</keyword>
<reference evidence="1 2" key="1">
    <citation type="journal article" date="2012" name="PLoS Pathog.">
        <title>Diverse lifestyles and strategies of plant pathogenesis encoded in the genomes of eighteen Dothideomycetes fungi.</title>
        <authorList>
            <person name="Ohm R.A."/>
            <person name="Feau N."/>
            <person name="Henrissat B."/>
            <person name="Schoch C.L."/>
            <person name="Horwitz B.A."/>
            <person name="Barry K.W."/>
            <person name="Condon B.J."/>
            <person name="Copeland A.C."/>
            <person name="Dhillon B."/>
            <person name="Glaser F."/>
            <person name="Hesse C.N."/>
            <person name="Kosti I."/>
            <person name="LaButti K."/>
            <person name="Lindquist E.A."/>
            <person name="Lucas S."/>
            <person name="Salamov A.A."/>
            <person name="Bradshaw R.E."/>
            <person name="Ciuffetti L."/>
            <person name="Hamelin R.C."/>
            <person name="Kema G.H.J."/>
            <person name="Lawrence C."/>
            <person name="Scott J.A."/>
            <person name="Spatafora J.W."/>
            <person name="Turgeon B.G."/>
            <person name="de Wit P.J.G.M."/>
            <person name="Zhong S."/>
            <person name="Goodwin S.B."/>
            <person name="Grigoriev I.V."/>
        </authorList>
    </citation>
    <scope>NUCLEOTIDE SEQUENCE [LARGE SCALE GENOMIC DNA]</scope>
    <source>
        <strain evidence="1 2">SO2202</strain>
    </source>
</reference>
<dbReference type="RefSeq" id="XP_016757933.1">
    <property type="nucleotide sequence ID" value="XM_016902162.1"/>
</dbReference>
<sequence length="213" mass="23052">MISQNVDISTYDRACERRPGPPQHHWKAHCSAMLLCGLVIRSRPRSGAGPSSSPTRYTWASVSCIVGRCKSPASAQLASRNAGAEDVSALMLLQVLPFISHSTARASGSREPQHGRLKLSDLLISLLSTMGWKRLGGRLRRAFLFPLTSTNASSGRCKSAHAPGRRSLMLPHITLASIPAIPSLLSASLNARLKTAFSLLCFYLCAETRLSRT</sequence>
<evidence type="ECO:0000313" key="1">
    <source>
        <dbReference type="EMBL" id="EMF09812.1"/>
    </source>
</evidence>
<gene>
    <name evidence="1" type="ORF">SEPMUDRAFT_127583</name>
</gene>
<organism evidence="1 2">
    <name type="scientific">Sphaerulina musiva (strain SO2202)</name>
    <name type="common">Poplar stem canker fungus</name>
    <name type="synonym">Septoria musiva</name>
    <dbReference type="NCBI Taxonomy" id="692275"/>
    <lineage>
        <taxon>Eukaryota</taxon>
        <taxon>Fungi</taxon>
        <taxon>Dikarya</taxon>
        <taxon>Ascomycota</taxon>
        <taxon>Pezizomycotina</taxon>
        <taxon>Dothideomycetes</taxon>
        <taxon>Dothideomycetidae</taxon>
        <taxon>Mycosphaerellales</taxon>
        <taxon>Mycosphaerellaceae</taxon>
        <taxon>Sphaerulina</taxon>
    </lineage>
</organism>
<dbReference type="AlphaFoldDB" id="M3CBK8"/>
<dbReference type="GeneID" id="27899299"/>
<dbReference type="HOGENOM" id="CLU_1295124_0_0_1"/>
<name>M3CBK8_SPHMS</name>
<accession>M3CBK8</accession>
<dbReference type="EMBL" id="KB456268">
    <property type="protein sequence ID" value="EMF09812.1"/>
    <property type="molecule type" value="Genomic_DNA"/>
</dbReference>
<proteinExistence type="predicted"/>
<dbReference type="Proteomes" id="UP000016931">
    <property type="component" value="Unassembled WGS sequence"/>
</dbReference>
<protein>
    <submittedName>
        <fullName evidence="1">Uncharacterized protein</fullName>
    </submittedName>
</protein>
<evidence type="ECO:0000313" key="2">
    <source>
        <dbReference type="Proteomes" id="UP000016931"/>
    </source>
</evidence>